<dbReference type="Proteomes" id="UP000001025">
    <property type="component" value="Chromosome"/>
</dbReference>
<sequence length="205" mass="21947">MEDHRATVAGHSAKSGKSNQSVACWGPQQASQQRHAKPKLASRQQAYINNQYHIGPQREHVTDSAKLGGGPPSYSCGTLCKEQQKQSVRSLLRPPAGIPPTSRKAKTRFRTAGLHHNQYHFGPQREHVTDSAKLGGGPPSYSCGTLCKEQEKQSVRSLLGPPAGIPAQLAGSPSEQRLGSTHTTDAGYRCCVARVLSARCKSSAG</sequence>
<keyword evidence="3" id="KW-1185">Reference proteome</keyword>
<gene>
    <name evidence="2" type="ordered locus">RB12806</name>
</gene>
<accession>Q7UI24</accession>
<reference evidence="2 3" key="1">
    <citation type="journal article" date="2003" name="Proc. Natl. Acad. Sci. U.S.A.">
        <title>Complete genome sequence of the marine planctomycete Pirellula sp. strain 1.</title>
        <authorList>
            <person name="Gloeckner F.O."/>
            <person name="Kube M."/>
            <person name="Bauer M."/>
            <person name="Teeling H."/>
            <person name="Lombardot T."/>
            <person name="Ludwig W."/>
            <person name="Gade D."/>
            <person name="Beck A."/>
            <person name="Borzym K."/>
            <person name="Heitmann K."/>
            <person name="Rabus R."/>
            <person name="Schlesner H."/>
            <person name="Amann R."/>
            <person name="Reinhardt R."/>
        </authorList>
    </citation>
    <scope>NUCLEOTIDE SEQUENCE [LARGE SCALE GENOMIC DNA]</scope>
    <source>
        <strain evidence="3">DSM 10527 / NCIMB 13988 / SH1</strain>
    </source>
</reference>
<dbReference type="EnsemblBacteria" id="CAD77790">
    <property type="protein sequence ID" value="CAD77790"/>
    <property type="gene ID" value="RB12806"/>
</dbReference>
<proteinExistence type="predicted"/>
<dbReference type="InParanoid" id="Q7UI24"/>
<protein>
    <submittedName>
        <fullName evidence="2">Uncharacterized protein</fullName>
    </submittedName>
</protein>
<feature type="region of interest" description="Disordered" evidence="1">
    <location>
        <begin position="1"/>
        <end position="41"/>
    </location>
</feature>
<dbReference type="AlphaFoldDB" id="Q7UI24"/>
<feature type="compositionally biased region" description="Polar residues" evidence="1">
    <location>
        <begin position="15"/>
        <end position="33"/>
    </location>
</feature>
<name>Q7UI24_RHOBA</name>
<dbReference type="HOGENOM" id="CLU_1336634_0_0_0"/>
<evidence type="ECO:0000313" key="3">
    <source>
        <dbReference type="Proteomes" id="UP000001025"/>
    </source>
</evidence>
<organism evidence="2 3">
    <name type="scientific">Rhodopirellula baltica (strain DSM 10527 / NCIMB 13988 / SH1)</name>
    <dbReference type="NCBI Taxonomy" id="243090"/>
    <lineage>
        <taxon>Bacteria</taxon>
        <taxon>Pseudomonadati</taxon>
        <taxon>Planctomycetota</taxon>
        <taxon>Planctomycetia</taxon>
        <taxon>Pirellulales</taxon>
        <taxon>Pirellulaceae</taxon>
        <taxon>Rhodopirellula</taxon>
    </lineage>
</organism>
<evidence type="ECO:0000313" key="2">
    <source>
        <dbReference type="EMBL" id="CAD77790.1"/>
    </source>
</evidence>
<dbReference type="KEGG" id="rba:RB12806"/>
<evidence type="ECO:0000256" key="1">
    <source>
        <dbReference type="SAM" id="MobiDB-lite"/>
    </source>
</evidence>
<dbReference type="STRING" id="243090.RB12806"/>
<dbReference type="EMBL" id="BX294155">
    <property type="protein sequence ID" value="CAD77790.1"/>
    <property type="molecule type" value="Genomic_DNA"/>
</dbReference>